<name>A0A9X1VGH8_9BACT</name>
<dbReference type="PANTHER" id="PTHR33930:SF2">
    <property type="entry name" value="BLR3452 PROTEIN"/>
    <property type="match status" value="1"/>
</dbReference>
<keyword evidence="3" id="KW-1185">Reference proteome</keyword>
<evidence type="ECO:0000313" key="2">
    <source>
        <dbReference type="EMBL" id="MCI1188322.1"/>
    </source>
</evidence>
<organism evidence="2 3">
    <name type="scientific">Hymenobacter cyanobacteriorum</name>
    <dbReference type="NCBI Taxonomy" id="2926463"/>
    <lineage>
        <taxon>Bacteria</taxon>
        <taxon>Pseudomonadati</taxon>
        <taxon>Bacteroidota</taxon>
        <taxon>Cytophagia</taxon>
        <taxon>Cytophagales</taxon>
        <taxon>Hymenobacteraceae</taxon>
        <taxon>Hymenobacter</taxon>
    </lineage>
</organism>
<dbReference type="Gene3D" id="1.20.1290.10">
    <property type="entry name" value="AhpD-like"/>
    <property type="match status" value="1"/>
</dbReference>
<dbReference type="Pfam" id="PF02627">
    <property type="entry name" value="CMD"/>
    <property type="match status" value="1"/>
</dbReference>
<sequence>MSQVTEFNEYRQRMNATIMAADNKVIKRFFNLDTNTYAAGALDVKTKEMLGLACSMVLRCDDCIKYHVGKCFEEKLTDEEIYEVFAIANIIGGSIVIPHFRRAVEYWEILKSEAGSGERAAEQADLAAHKAEHDGQPHA</sequence>
<comment type="caution">
    <text evidence="2">The sequence shown here is derived from an EMBL/GenBank/DDBJ whole genome shotgun (WGS) entry which is preliminary data.</text>
</comment>
<dbReference type="InterPro" id="IPR003779">
    <property type="entry name" value="CMD-like"/>
</dbReference>
<dbReference type="InterPro" id="IPR004675">
    <property type="entry name" value="AhpD_core"/>
</dbReference>
<dbReference type="GO" id="GO:0051920">
    <property type="term" value="F:peroxiredoxin activity"/>
    <property type="evidence" value="ECO:0007669"/>
    <property type="project" value="InterPro"/>
</dbReference>
<gene>
    <name evidence="2" type="ORF">MON38_12900</name>
</gene>
<dbReference type="NCBIfam" id="TIGR00778">
    <property type="entry name" value="ahpD_dom"/>
    <property type="match status" value="1"/>
</dbReference>
<protein>
    <submittedName>
        <fullName evidence="2">Carboxymuconolactone decarboxylase family protein</fullName>
    </submittedName>
</protein>
<dbReference type="SUPFAM" id="SSF69118">
    <property type="entry name" value="AhpD-like"/>
    <property type="match status" value="1"/>
</dbReference>
<evidence type="ECO:0000259" key="1">
    <source>
        <dbReference type="Pfam" id="PF02627"/>
    </source>
</evidence>
<dbReference type="Proteomes" id="UP001139193">
    <property type="component" value="Unassembled WGS sequence"/>
</dbReference>
<feature type="domain" description="Carboxymuconolactone decarboxylase-like" evidence="1">
    <location>
        <begin position="27"/>
        <end position="105"/>
    </location>
</feature>
<proteinExistence type="predicted"/>
<dbReference type="RefSeq" id="WP_241936584.1">
    <property type="nucleotide sequence ID" value="NZ_JALBGC010000003.1"/>
</dbReference>
<dbReference type="EMBL" id="JALBGC010000003">
    <property type="protein sequence ID" value="MCI1188322.1"/>
    <property type="molecule type" value="Genomic_DNA"/>
</dbReference>
<dbReference type="InterPro" id="IPR029032">
    <property type="entry name" value="AhpD-like"/>
</dbReference>
<evidence type="ECO:0000313" key="3">
    <source>
        <dbReference type="Proteomes" id="UP001139193"/>
    </source>
</evidence>
<reference evidence="2" key="1">
    <citation type="submission" date="2022-03" db="EMBL/GenBank/DDBJ databases">
        <title>Bacterial whole genome sequence for Hymenobacter sp. DH14.</title>
        <authorList>
            <person name="Le V."/>
        </authorList>
    </citation>
    <scope>NUCLEOTIDE SEQUENCE</scope>
    <source>
        <strain evidence="2">DH14</strain>
    </source>
</reference>
<dbReference type="PANTHER" id="PTHR33930">
    <property type="entry name" value="ALKYL HYDROPEROXIDE REDUCTASE AHPD"/>
    <property type="match status" value="1"/>
</dbReference>
<accession>A0A9X1VGH8</accession>
<dbReference type="AlphaFoldDB" id="A0A9X1VGH8"/>